<feature type="region of interest" description="Disordered" evidence="1">
    <location>
        <begin position="623"/>
        <end position="686"/>
    </location>
</feature>
<dbReference type="EMBL" id="GL377303">
    <property type="protein sequence ID" value="EFI99842.1"/>
    <property type="molecule type" value="Genomic_DNA"/>
</dbReference>
<dbReference type="eggNOG" id="ENOG502SAM6">
    <property type="taxonomic scope" value="Eukaryota"/>
</dbReference>
<dbReference type="InterPro" id="IPR001810">
    <property type="entry name" value="F-box_dom"/>
</dbReference>
<dbReference type="VEuPathDB" id="FungiDB:SCHCODRAFT_02559846"/>
<evidence type="ECO:0000259" key="2">
    <source>
        <dbReference type="PROSITE" id="PS50181"/>
    </source>
</evidence>
<dbReference type="HOGENOM" id="CLU_271920_0_0_1"/>
<sequence>MWRKTKRLRNLNRNHHLAHRAMRRSARLASRKNPARLQSAYGHKAPDTPLSRELTRPVNPPPRKRQKSDNEVEGSTSALHESFQACPLYSLPLDVLYEVLSYVDPISLLNLSRTSNLLRTTLLSSPARWVWRTSYTASDHDLPLAPDDVTIPQFLSLLVDRICDFCHATLGPDDRMVRFWAARLRSCTNCLYDTDHIVREKELGIFPIVRDVRRYFGAAHPLRKLLLASEDHYSFDVKYSRVTIERLAEVFKRENRRKLMADKKEWLKQREAEHAKIVEHAALCKKWEEGEEEKKRKRNYEIQMQRLGQIFDRLKNFGWYEEAKELHSRYELRCNDFIAKRQPLTDEEWADNQNSVLQYLTELKARRQTEIRRETFKERYQLLKEVYHSFGRRPRNSDYIRPGVGDLVTFEEVKDFVEGTPVDQNLERQDYCDMLERIEPVRFPKWQAACEEALVALLNAKDTDRATPATTADLRTAAVVFTHKDPHYVDVEVLHYPFMLQRRPRMYPCYAEDDDPQRLVGQWAWSADRVYVEPARLRVAERLVSLAGLDPRTATYSDMQMRNPWYANAQDMQDPKAGLRVRMWEKADGGLAGSRKPDGGDSHVGDVHHLHFDRDHHIDSHSMRESTQMANTTDANSRADRVVGKSRGSTTPKQGIGREICPPRRKRREIGASEGGTASEPERTSSLQQMPPDILFEILGHLDLFSLFHLSRTSKDFRNTLISRSTRGIWKKCYAAAPRELPPFPEDVTIPQFLSFIVDNICDFCHASDLEDRDIRRAWAVRVRCCEKCIQESAHVLHGEAALRELKIIRDIHRYFGRDYRLDKLFPTLSPVRHHSFDEWFPRAPIERLAVEFERDNKRKPVEVRKQWLERRAAEHMKVQKYARICEEWEQQTLCRKIERDRRVQRERLDEILRRLSALGWGSEVQHTGSWHSLSQHPFAAKAEPLTEEDWLENRQELIQFTQKLRESRLAVERRKTIETRYRELNEVYKTYLARMTRREQWRLPGIGDLVSWQEVRDFIEGTPVGEEITPAAMRAMIDQLAQSKFAEWRASCEDALVRMLNAEDTTRARPATKADLRLAATVFCRKRDYGVACYPEALHSLRPGYFSPSAKMDDPYVIVRQYAWSAEDVCVKVDKLRAAEEVVRLAGLDPRTATLEDMDARDSWFTWGREVPKAGEVPDRKKEVEVLPWRKAMSQSKDGKNIVLLSEQQTAPIRQLRERIYWYEGGLMKWSELNRKSKPRKKQAEVNLDVW</sequence>
<dbReference type="PROSITE" id="PS50181">
    <property type="entry name" value="FBOX"/>
    <property type="match status" value="2"/>
</dbReference>
<evidence type="ECO:0000313" key="4">
    <source>
        <dbReference type="Proteomes" id="UP000007431"/>
    </source>
</evidence>
<dbReference type="InParanoid" id="D8PTU5"/>
<dbReference type="AlphaFoldDB" id="D8PTU5"/>
<dbReference type="GO" id="GO:0031146">
    <property type="term" value="P:SCF-dependent proteasomal ubiquitin-dependent protein catabolic process"/>
    <property type="evidence" value="ECO:0007669"/>
    <property type="project" value="TreeGrafter"/>
</dbReference>
<dbReference type="KEGG" id="scm:SCHCO_02559846"/>
<dbReference type="Gene3D" id="1.20.1280.50">
    <property type="match status" value="1"/>
</dbReference>
<dbReference type="OrthoDB" id="2322499at2759"/>
<feature type="compositionally biased region" description="Polar residues" evidence="1">
    <location>
        <begin position="625"/>
        <end position="636"/>
    </location>
</feature>
<dbReference type="InterPro" id="IPR052301">
    <property type="entry name" value="SCF_F-box/WD-repeat"/>
</dbReference>
<dbReference type="GO" id="GO:0019005">
    <property type="term" value="C:SCF ubiquitin ligase complex"/>
    <property type="evidence" value="ECO:0007669"/>
    <property type="project" value="TreeGrafter"/>
</dbReference>
<dbReference type="PANTHER" id="PTHR14381:SF1">
    <property type="entry name" value="F-BOX_WD REPEAT-CONTAINING PROTEIN 4"/>
    <property type="match status" value="1"/>
</dbReference>
<evidence type="ECO:0000313" key="3">
    <source>
        <dbReference type="EMBL" id="EFI99842.1"/>
    </source>
</evidence>
<organism evidence="4">
    <name type="scientific">Schizophyllum commune (strain H4-8 / FGSC 9210)</name>
    <name type="common">Split gill fungus</name>
    <dbReference type="NCBI Taxonomy" id="578458"/>
    <lineage>
        <taxon>Eukaryota</taxon>
        <taxon>Fungi</taxon>
        <taxon>Dikarya</taxon>
        <taxon>Basidiomycota</taxon>
        <taxon>Agaricomycotina</taxon>
        <taxon>Agaricomycetes</taxon>
        <taxon>Agaricomycetidae</taxon>
        <taxon>Agaricales</taxon>
        <taxon>Schizophyllaceae</taxon>
        <taxon>Schizophyllum</taxon>
    </lineage>
</organism>
<dbReference type="Proteomes" id="UP000007431">
    <property type="component" value="Unassembled WGS sequence"/>
</dbReference>
<name>D8PTU5_SCHCM</name>
<feature type="domain" description="F-box" evidence="2">
    <location>
        <begin position="85"/>
        <end position="134"/>
    </location>
</feature>
<feature type="compositionally biased region" description="Basic residues" evidence="1">
    <location>
        <begin position="1"/>
        <end position="34"/>
    </location>
</feature>
<dbReference type="PANTHER" id="PTHR14381">
    <property type="entry name" value="DACTYLIN"/>
    <property type="match status" value="1"/>
</dbReference>
<keyword evidence="4" id="KW-1185">Reference proteome</keyword>
<dbReference type="SUPFAM" id="SSF81383">
    <property type="entry name" value="F-box domain"/>
    <property type="match status" value="2"/>
</dbReference>
<dbReference type="CDD" id="cd22150">
    <property type="entry name" value="F-box_CeFBXA-like"/>
    <property type="match status" value="1"/>
</dbReference>
<evidence type="ECO:0000256" key="1">
    <source>
        <dbReference type="SAM" id="MobiDB-lite"/>
    </source>
</evidence>
<dbReference type="Pfam" id="PF00646">
    <property type="entry name" value="F-box"/>
    <property type="match status" value="2"/>
</dbReference>
<dbReference type="InterPro" id="IPR036047">
    <property type="entry name" value="F-box-like_dom_sf"/>
</dbReference>
<feature type="domain" description="F-box" evidence="2">
    <location>
        <begin position="684"/>
        <end position="733"/>
    </location>
</feature>
<dbReference type="OMA" id="HLWEDAR"/>
<feature type="region of interest" description="Disordered" evidence="1">
    <location>
        <begin position="1"/>
        <end position="76"/>
    </location>
</feature>
<accession>D8PTU5</accession>
<dbReference type="GeneID" id="9587045"/>
<proteinExistence type="predicted"/>
<protein>
    <recommendedName>
        <fullName evidence="2">F-box domain-containing protein</fullName>
    </recommendedName>
</protein>
<gene>
    <name evidence="3" type="ORF">SCHCODRAFT_232000</name>
</gene>
<dbReference type="CDD" id="cd09917">
    <property type="entry name" value="F-box_SF"/>
    <property type="match status" value="1"/>
</dbReference>
<dbReference type="SMART" id="SM00256">
    <property type="entry name" value="FBOX"/>
    <property type="match status" value="2"/>
</dbReference>
<reference evidence="3 4" key="1">
    <citation type="journal article" date="2010" name="Nat. Biotechnol.">
        <title>Genome sequence of the model mushroom Schizophyllum commune.</title>
        <authorList>
            <person name="Ohm R.A."/>
            <person name="de Jong J.F."/>
            <person name="Lugones L.G."/>
            <person name="Aerts A."/>
            <person name="Kothe E."/>
            <person name="Stajich J.E."/>
            <person name="de Vries R.P."/>
            <person name="Record E."/>
            <person name="Levasseur A."/>
            <person name="Baker S.E."/>
            <person name="Bartholomew K.A."/>
            <person name="Coutinho P.M."/>
            <person name="Erdmann S."/>
            <person name="Fowler T.J."/>
            <person name="Gathman A.C."/>
            <person name="Lombard V."/>
            <person name="Henrissat B."/>
            <person name="Knabe N."/>
            <person name="Kuees U."/>
            <person name="Lilly W.W."/>
            <person name="Lindquist E."/>
            <person name="Lucas S."/>
            <person name="Magnuson J.K."/>
            <person name="Piumi F."/>
            <person name="Raudaskoski M."/>
            <person name="Salamov A."/>
            <person name="Schmutz J."/>
            <person name="Schwarze F.W.M.R."/>
            <person name="vanKuyk P.A."/>
            <person name="Horton J.S."/>
            <person name="Grigoriev I.V."/>
            <person name="Woesten H.A.B."/>
        </authorList>
    </citation>
    <scope>NUCLEOTIDE SEQUENCE [LARGE SCALE GENOMIC DNA]</scope>
    <source>
        <strain evidence="4">H4-8 / FGSC 9210</strain>
    </source>
</reference>